<name>C1E047_MICCC</name>
<sequence>MSPILPVFLLIASLSTAYATCDPAALYDPTYAADAAGKGGVEVSRWLHLRTSAFHEPVSYTAAWNALEASIDSHNASHVRVIYGGTAPKCRTGAYYGLECAWNREHLWPQSYGVGESSGLTAAAAPRTDLHALVPSLKALNSARSNRAFAQITDWPNDDGRCGPKYVGCETPACTKTTCGVKGTAQWGTDPGFWTPPAMYRGFIARALFYMAVRYDGDEPNTFNLTLGETPAKGGGGGRGLEKAPYVFGALSHLLRWHDDHPVEAWERARNDAVCAVQGNRNPFTDKPELAAVVFGGVGTAAEADTSDAGKGFDTWTWSLVTGLAVMWALYIFGMFRWFV</sequence>
<dbReference type="InterPro" id="IPR044925">
    <property type="entry name" value="His-Me_finger_sf"/>
</dbReference>
<gene>
    <name evidence="5" type="ORF">MICPUN_107786</name>
</gene>
<protein>
    <submittedName>
        <fullName evidence="5">Endonuclease I/ribonuclease family protein</fullName>
    </submittedName>
</protein>
<dbReference type="PANTHER" id="PTHR33607:SF2">
    <property type="entry name" value="ENDONUCLEASE-1"/>
    <property type="match status" value="1"/>
</dbReference>
<evidence type="ECO:0000313" key="5">
    <source>
        <dbReference type="EMBL" id="ACO61239.1"/>
    </source>
</evidence>
<dbReference type="EMBL" id="CP001323">
    <property type="protein sequence ID" value="ACO61239.1"/>
    <property type="molecule type" value="Genomic_DNA"/>
</dbReference>
<keyword evidence="2" id="KW-0378">Hydrolase</keyword>
<dbReference type="RefSeq" id="XP_002499981.1">
    <property type="nucleotide sequence ID" value="XM_002499935.1"/>
</dbReference>
<feature type="signal peptide" evidence="4">
    <location>
        <begin position="1"/>
        <end position="19"/>
    </location>
</feature>
<dbReference type="GO" id="GO:0004519">
    <property type="term" value="F:endonuclease activity"/>
    <property type="evidence" value="ECO:0007669"/>
    <property type="project" value="UniProtKB-KW"/>
</dbReference>
<dbReference type="OrthoDB" id="2015847at2759"/>
<dbReference type="KEGG" id="mis:MICPUN_107786"/>
<keyword evidence="3" id="KW-0472">Membrane</keyword>
<dbReference type="AlphaFoldDB" id="C1E047"/>
<accession>C1E047</accession>
<keyword evidence="3" id="KW-1133">Transmembrane helix</keyword>
<reference evidence="5 6" key="1">
    <citation type="journal article" date="2009" name="Science">
        <title>Green evolution and dynamic adaptations revealed by genomes of the marine picoeukaryotes Micromonas.</title>
        <authorList>
            <person name="Worden A.Z."/>
            <person name="Lee J.H."/>
            <person name="Mock T."/>
            <person name="Rouze P."/>
            <person name="Simmons M.P."/>
            <person name="Aerts A.L."/>
            <person name="Allen A.E."/>
            <person name="Cuvelier M.L."/>
            <person name="Derelle E."/>
            <person name="Everett M.V."/>
            <person name="Foulon E."/>
            <person name="Grimwood J."/>
            <person name="Gundlach H."/>
            <person name="Henrissat B."/>
            <person name="Napoli C."/>
            <person name="McDonald S.M."/>
            <person name="Parker M.S."/>
            <person name="Rombauts S."/>
            <person name="Salamov A."/>
            <person name="Von Dassow P."/>
            <person name="Badger J.H."/>
            <person name="Coutinho P.M."/>
            <person name="Demir E."/>
            <person name="Dubchak I."/>
            <person name="Gentemann C."/>
            <person name="Eikrem W."/>
            <person name="Gready J.E."/>
            <person name="John U."/>
            <person name="Lanier W."/>
            <person name="Lindquist E.A."/>
            <person name="Lucas S."/>
            <person name="Mayer K.F."/>
            <person name="Moreau H."/>
            <person name="Not F."/>
            <person name="Otillar R."/>
            <person name="Panaud O."/>
            <person name="Pangilinan J."/>
            <person name="Paulsen I."/>
            <person name="Piegu B."/>
            <person name="Poliakov A."/>
            <person name="Robbens S."/>
            <person name="Schmutz J."/>
            <person name="Toulza E."/>
            <person name="Wyss T."/>
            <person name="Zelensky A."/>
            <person name="Zhou K."/>
            <person name="Armbrust E.V."/>
            <person name="Bhattacharya D."/>
            <person name="Goodenough U.W."/>
            <person name="Van de Peer Y."/>
            <person name="Grigoriev I.V."/>
        </authorList>
    </citation>
    <scope>NUCLEOTIDE SEQUENCE [LARGE SCALE GENOMIC DNA]</scope>
    <source>
        <strain evidence="6">RCC299 / NOUM17</strain>
    </source>
</reference>
<keyword evidence="3" id="KW-0812">Transmembrane</keyword>
<evidence type="ECO:0000256" key="1">
    <source>
        <dbReference type="ARBA" id="ARBA00022722"/>
    </source>
</evidence>
<dbReference type="GO" id="GO:0016787">
    <property type="term" value="F:hydrolase activity"/>
    <property type="evidence" value="ECO:0007669"/>
    <property type="project" value="UniProtKB-KW"/>
</dbReference>
<dbReference type="eggNOG" id="ENOG502QTYN">
    <property type="taxonomic scope" value="Eukaryota"/>
</dbReference>
<evidence type="ECO:0000256" key="3">
    <source>
        <dbReference type="SAM" id="Phobius"/>
    </source>
</evidence>
<dbReference type="STRING" id="296587.C1E047"/>
<evidence type="ECO:0000256" key="4">
    <source>
        <dbReference type="SAM" id="SignalP"/>
    </source>
</evidence>
<dbReference type="GeneID" id="8241175"/>
<dbReference type="PANTHER" id="PTHR33607">
    <property type="entry name" value="ENDONUCLEASE-1"/>
    <property type="match status" value="1"/>
</dbReference>
<evidence type="ECO:0000256" key="2">
    <source>
        <dbReference type="ARBA" id="ARBA00022801"/>
    </source>
</evidence>
<keyword evidence="1" id="KW-0540">Nuclease</keyword>
<dbReference type="SUPFAM" id="SSF54060">
    <property type="entry name" value="His-Me finger endonucleases"/>
    <property type="match status" value="1"/>
</dbReference>
<dbReference type="InParanoid" id="C1E047"/>
<dbReference type="Pfam" id="PF04231">
    <property type="entry name" value="Endonuclease_1"/>
    <property type="match status" value="1"/>
</dbReference>
<dbReference type="Proteomes" id="UP000002009">
    <property type="component" value="Chromosome 2"/>
</dbReference>
<dbReference type="InterPro" id="IPR007346">
    <property type="entry name" value="Endonuclease-I"/>
</dbReference>
<proteinExistence type="predicted"/>
<keyword evidence="6" id="KW-1185">Reference proteome</keyword>
<feature type="chain" id="PRO_5002906716" evidence="4">
    <location>
        <begin position="20"/>
        <end position="340"/>
    </location>
</feature>
<feature type="transmembrane region" description="Helical" evidence="3">
    <location>
        <begin position="316"/>
        <end position="339"/>
    </location>
</feature>
<evidence type="ECO:0000313" key="6">
    <source>
        <dbReference type="Proteomes" id="UP000002009"/>
    </source>
</evidence>
<keyword evidence="5" id="KW-0255">Endonuclease</keyword>
<organism evidence="5 6">
    <name type="scientific">Micromonas commoda (strain RCC299 / NOUM17 / CCMP2709)</name>
    <name type="common">Picoplanktonic green alga</name>
    <dbReference type="NCBI Taxonomy" id="296587"/>
    <lineage>
        <taxon>Eukaryota</taxon>
        <taxon>Viridiplantae</taxon>
        <taxon>Chlorophyta</taxon>
        <taxon>Mamiellophyceae</taxon>
        <taxon>Mamiellales</taxon>
        <taxon>Mamiellaceae</taxon>
        <taxon>Micromonas</taxon>
    </lineage>
</organism>
<keyword evidence="4" id="KW-0732">Signal</keyword>